<dbReference type="InterPro" id="IPR010380">
    <property type="entry name" value="DUF975"/>
</dbReference>
<dbReference type="PANTHER" id="PTHR40076:SF1">
    <property type="entry name" value="MEMBRANE PROTEIN"/>
    <property type="match status" value="1"/>
</dbReference>
<feature type="transmembrane region" description="Helical" evidence="2">
    <location>
        <begin position="28"/>
        <end position="52"/>
    </location>
</feature>
<name>A0ABY8MF72_9SPIO</name>
<feature type="region of interest" description="Disordered" evidence="1">
    <location>
        <begin position="220"/>
        <end position="250"/>
    </location>
</feature>
<proteinExistence type="predicted"/>
<accession>A0ABY8MF72</accession>
<keyword evidence="4" id="KW-1185">Reference proteome</keyword>
<dbReference type="PANTHER" id="PTHR40076">
    <property type="entry name" value="MEMBRANE PROTEIN-RELATED"/>
    <property type="match status" value="1"/>
</dbReference>
<dbReference type="EMBL" id="CP123443">
    <property type="protein sequence ID" value="WGK68200.1"/>
    <property type="molecule type" value="Genomic_DNA"/>
</dbReference>
<protein>
    <submittedName>
        <fullName evidence="3">DUF975 family protein</fullName>
    </submittedName>
</protein>
<dbReference type="RefSeq" id="WP_326926370.1">
    <property type="nucleotide sequence ID" value="NZ_CP123443.1"/>
</dbReference>
<sequence length="250" mass="28510">MESQNAILMTEARSALSGKWSFGVKITFIYFLLTIAFSLISYVLSYFISGVYSRIFGFDTTESWDKFWNNMIQTFFVSIPLSVGLIVVFLKFTRKEETTLKDLFTGYKHFIPVFKTSLIVSISIFLWSLLLIIPGIIALVSYSMCYFILADNPKLSTMEIMAKSKKMMLGNKWEYFFLSCRFIGWGLVSIATLGIGLLWLIPYVQTSQALFYEDLKQQQAPTGSDLEQPQTPASLDLEQQQTPASPDQPF</sequence>
<gene>
    <name evidence="3" type="ORF">P0082_06855</name>
</gene>
<keyword evidence="2" id="KW-0812">Transmembrane</keyword>
<keyword evidence="2" id="KW-1133">Transmembrane helix</keyword>
<evidence type="ECO:0000313" key="4">
    <source>
        <dbReference type="Proteomes" id="UP001228690"/>
    </source>
</evidence>
<organism evidence="3 4">
    <name type="scientific">Candidatus Haliotispira prima</name>
    <dbReference type="NCBI Taxonomy" id="3034016"/>
    <lineage>
        <taxon>Bacteria</taxon>
        <taxon>Pseudomonadati</taxon>
        <taxon>Spirochaetota</taxon>
        <taxon>Spirochaetia</taxon>
        <taxon>Spirochaetales</taxon>
        <taxon>Spirochaetaceae</taxon>
        <taxon>Candidatus Haliotispira</taxon>
    </lineage>
</organism>
<evidence type="ECO:0000256" key="2">
    <source>
        <dbReference type="SAM" id="Phobius"/>
    </source>
</evidence>
<feature type="transmembrane region" description="Helical" evidence="2">
    <location>
        <begin position="124"/>
        <end position="149"/>
    </location>
</feature>
<evidence type="ECO:0000313" key="3">
    <source>
        <dbReference type="EMBL" id="WGK68200.1"/>
    </source>
</evidence>
<dbReference type="Pfam" id="PF06161">
    <property type="entry name" value="DUF975"/>
    <property type="match status" value="1"/>
</dbReference>
<feature type="transmembrane region" description="Helical" evidence="2">
    <location>
        <begin position="72"/>
        <end position="92"/>
    </location>
</feature>
<keyword evidence="2" id="KW-0472">Membrane</keyword>
<dbReference type="Proteomes" id="UP001228690">
    <property type="component" value="Chromosome"/>
</dbReference>
<reference evidence="3 4" key="1">
    <citation type="submission" date="2023-04" db="EMBL/GenBank/DDBJ databases">
        <title>Spirochaete genome identified in red abalone sample constitutes a novel genus.</title>
        <authorList>
            <person name="Sharma S.P."/>
            <person name="Purcell C.M."/>
            <person name="Hyde J.R."/>
            <person name="Severin A.J."/>
        </authorList>
    </citation>
    <scope>NUCLEOTIDE SEQUENCE [LARGE SCALE GENOMIC DNA]</scope>
    <source>
        <strain evidence="3 4">SP-2023</strain>
    </source>
</reference>
<feature type="transmembrane region" description="Helical" evidence="2">
    <location>
        <begin position="175"/>
        <end position="201"/>
    </location>
</feature>
<evidence type="ECO:0000256" key="1">
    <source>
        <dbReference type="SAM" id="MobiDB-lite"/>
    </source>
</evidence>